<feature type="compositionally biased region" description="Basic and acidic residues" evidence="13">
    <location>
        <begin position="631"/>
        <end position="643"/>
    </location>
</feature>
<evidence type="ECO:0000256" key="13">
    <source>
        <dbReference type="SAM" id="MobiDB-lite"/>
    </source>
</evidence>
<dbReference type="PANTHER" id="PTHR24406">
    <property type="entry name" value="TRANSCRIPTIONAL REPRESSOR CTCFL-RELATED"/>
    <property type="match status" value="1"/>
</dbReference>
<feature type="compositionally biased region" description="Basic and acidic residues" evidence="13">
    <location>
        <begin position="292"/>
        <end position="302"/>
    </location>
</feature>
<evidence type="ECO:0000256" key="9">
    <source>
        <dbReference type="ARBA" id="ARBA00023163"/>
    </source>
</evidence>
<comment type="similarity">
    <text evidence="2">Belongs to the krueppel C2H2-type zinc-finger protein family.</text>
</comment>
<organism evidence="16 17">
    <name type="scientific">Solea senegalensis</name>
    <name type="common">Senegalese sole</name>
    <dbReference type="NCBI Taxonomy" id="28829"/>
    <lineage>
        <taxon>Eukaryota</taxon>
        <taxon>Metazoa</taxon>
        <taxon>Chordata</taxon>
        <taxon>Craniata</taxon>
        <taxon>Vertebrata</taxon>
        <taxon>Euteleostomi</taxon>
        <taxon>Actinopterygii</taxon>
        <taxon>Neopterygii</taxon>
        <taxon>Teleostei</taxon>
        <taxon>Neoteleostei</taxon>
        <taxon>Acanthomorphata</taxon>
        <taxon>Carangaria</taxon>
        <taxon>Pleuronectiformes</taxon>
        <taxon>Pleuronectoidei</taxon>
        <taxon>Soleidae</taxon>
        <taxon>Solea</taxon>
    </lineage>
</organism>
<keyword evidence="3" id="KW-0479">Metal-binding</keyword>
<feature type="region of interest" description="Disordered" evidence="13">
    <location>
        <begin position="218"/>
        <end position="302"/>
    </location>
</feature>
<name>A0AAV6T607_SOLSE</name>
<evidence type="ECO:0000313" key="17">
    <source>
        <dbReference type="Proteomes" id="UP000693946"/>
    </source>
</evidence>
<protein>
    <submittedName>
        <fullName evidence="16">Zinc finger 813</fullName>
    </submittedName>
</protein>
<feature type="compositionally biased region" description="Basic and acidic residues" evidence="13">
    <location>
        <begin position="501"/>
        <end position="512"/>
    </location>
</feature>
<dbReference type="GO" id="GO:0008270">
    <property type="term" value="F:zinc ion binding"/>
    <property type="evidence" value="ECO:0007669"/>
    <property type="project" value="UniProtKB-KW"/>
</dbReference>
<feature type="compositionally biased region" description="Acidic residues" evidence="13">
    <location>
        <begin position="239"/>
        <end position="260"/>
    </location>
</feature>
<dbReference type="GO" id="GO:0003677">
    <property type="term" value="F:DNA binding"/>
    <property type="evidence" value="ECO:0007669"/>
    <property type="project" value="UniProtKB-UniRule"/>
</dbReference>
<feature type="compositionally biased region" description="Basic residues" evidence="13">
    <location>
        <begin position="644"/>
        <end position="661"/>
    </location>
</feature>
<comment type="subcellular location">
    <subcellularLocation>
        <location evidence="1">Nucleus</location>
    </subcellularLocation>
</comment>
<evidence type="ECO:0000256" key="11">
    <source>
        <dbReference type="PROSITE-ProRule" id="PRU00042"/>
    </source>
</evidence>
<evidence type="ECO:0000256" key="2">
    <source>
        <dbReference type="ARBA" id="ARBA00006991"/>
    </source>
</evidence>
<accession>A0AAV6T607</accession>
<dbReference type="Pfam" id="PF00096">
    <property type="entry name" value="zf-C2H2"/>
    <property type="match status" value="3"/>
</dbReference>
<evidence type="ECO:0000256" key="6">
    <source>
        <dbReference type="ARBA" id="ARBA00022833"/>
    </source>
</evidence>
<dbReference type="InterPro" id="IPR013087">
    <property type="entry name" value="Znf_C2H2_type"/>
</dbReference>
<evidence type="ECO:0000256" key="4">
    <source>
        <dbReference type="ARBA" id="ARBA00022737"/>
    </source>
</evidence>
<dbReference type="SMART" id="SM00355">
    <property type="entry name" value="ZnF_C2H2"/>
    <property type="match status" value="6"/>
</dbReference>
<evidence type="ECO:0000259" key="15">
    <source>
        <dbReference type="PROSITE" id="PS50950"/>
    </source>
</evidence>
<evidence type="ECO:0000256" key="7">
    <source>
        <dbReference type="ARBA" id="ARBA00023015"/>
    </source>
</evidence>
<evidence type="ECO:0000256" key="10">
    <source>
        <dbReference type="ARBA" id="ARBA00023242"/>
    </source>
</evidence>
<gene>
    <name evidence="16" type="ORF">JOB18_014267</name>
</gene>
<keyword evidence="7" id="KW-0805">Transcription regulation</keyword>
<evidence type="ECO:0000313" key="16">
    <source>
        <dbReference type="EMBL" id="KAG7524601.1"/>
    </source>
</evidence>
<feature type="domain" description="C2H2-type" evidence="14">
    <location>
        <begin position="443"/>
        <end position="470"/>
    </location>
</feature>
<keyword evidence="8 12" id="KW-0238">DNA-binding</keyword>
<reference evidence="16 17" key="1">
    <citation type="journal article" date="2021" name="Sci. Rep.">
        <title>Chromosome anchoring in Senegalese sole (Solea senegalensis) reveals sex-associated markers and genome rearrangements in flatfish.</title>
        <authorList>
            <person name="Guerrero-Cozar I."/>
            <person name="Gomez-Garrido J."/>
            <person name="Berbel C."/>
            <person name="Martinez-Blanch J.F."/>
            <person name="Alioto T."/>
            <person name="Claros M.G."/>
            <person name="Gagnaire P.A."/>
            <person name="Manchado M."/>
        </authorList>
    </citation>
    <scope>NUCLEOTIDE SEQUENCE [LARGE SCALE GENOMIC DNA]</scope>
    <source>
        <strain evidence="16">Sse05_10M</strain>
    </source>
</reference>
<feature type="domain" description="C2H2-type" evidence="14">
    <location>
        <begin position="358"/>
        <end position="385"/>
    </location>
</feature>
<keyword evidence="10" id="KW-0539">Nucleus</keyword>
<comment type="caution">
    <text evidence="16">The sequence shown here is derived from an EMBL/GenBank/DDBJ whole genome shotgun (WGS) entry which is preliminary data.</text>
</comment>
<feature type="compositionally biased region" description="Low complexity" evidence="13">
    <location>
        <begin position="228"/>
        <end position="238"/>
    </location>
</feature>
<evidence type="ECO:0000256" key="1">
    <source>
        <dbReference type="ARBA" id="ARBA00004123"/>
    </source>
</evidence>
<proteinExistence type="inferred from homology"/>
<keyword evidence="4" id="KW-0677">Repeat</keyword>
<evidence type="ECO:0000259" key="14">
    <source>
        <dbReference type="PROSITE" id="PS50157"/>
    </source>
</evidence>
<dbReference type="SMART" id="SM00692">
    <property type="entry name" value="DM3"/>
    <property type="match status" value="1"/>
</dbReference>
<feature type="domain" description="C2H2-type" evidence="14">
    <location>
        <begin position="471"/>
        <end position="499"/>
    </location>
</feature>
<dbReference type="PROSITE" id="PS50950">
    <property type="entry name" value="ZF_THAP"/>
    <property type="match status" value="1"/>
</dbReference>
<feature type="compositionally biased region" description="Basic and acidic residues" evidence="13">
    <location>
        <begin position="522"/>
        <end position="534"/>
    </location>
</feature>
<sequence length="661" mass="74720">MCSIAGCESWRRSAQRFTLPEDPEKRLEWVQFVLEVNGQRLKESSWTDISVCGEHFTHDCLEYKATSSDVQLKPGAVPSLCIKSDPEDAVDIFPQCAVPEYVETTEITCQRDDLETVSGTVTSGCGQNEQNVWSSNLIRKKIPHFQIKGKHFVNESCLLQLFRHKCPSCDCKLHMEKVTYGPLIVINQQCLQCEYRFQWKSQINAKVPAAEDIPPVTQKLLPTDDFPSSAGSSGSVSLSDEEKDSSDEVDEEDEGDEEGMSSDGEWNPTEESLLAKKLTKDSEEESEDEGKEGEGDKPQGGLKMKELCTECGSFVNTLKSHTCEHKSKPYSCRICGKRCVNEMSLRRHNMIHSETYEHPCKYCHVTFRTRVDKLKHEQIHKKQKRPYKCPDCPEKFASRKERCVHLPTHGGEKEIKCGVCGFKFKNLHRLQRHSFVHTGLKPYQCPVCERGFNQAGNLKSHMRLHTGEKPFKCQHCDKCFNHNVSLKSHVQRYHASSSGHGRKEGEINERPSDTGTDSESDNLEREQDTGEELQKMTAEMPNISMKPTGRPKGRPKSATAGDPVLTAPNKDKCSKRKSSKSKAYKSKGSDSSAEESERDQINSSSSDDSEDEEENPTTQRSMGRKRKRPKHDSDSDFHPGNEKGKRKSSSSFGRQRKNVVL</sequence>
<dbReference type="InterPro" id="IPR050888">
    <property type="entry name" value="ZnF_C2H2-type_TF"/>
</dbReference>
<feature type="compositionally biased region" description="Basic residues" evidence="13">
    <location>
        <begin position="573"/>
        <end position="585"/>
    </location>
</feature>
<evidence type="ECO:0000256" key="12">
    <source>
        <dbReference type="PROSITE-ProRule" id="PRU00309"/>
    </source>
</evidence>
<feature type="compositionally biased region" description="Acidic residues" evidence="13">
    <location>
        <begin position="282"/>
        <end position="291"/>
    </location>
</feature>
<dbReference type="InterPro" id="IPR006612">
    <property type="entry name" value="THAP_Znf"/>
</dbReference>
<evidence type="ECO:0000256" key="5">
    <source>
        <dbReference type="ARBA" id="ARBA00022771"/>
    </source>
</evidence>
<feature type="region of interest" description="Disordered" evidence="13">
    <location>
        <begin position="492"/>
        <end position="661"/>
    </location>
</feature>
<dbReference type="SMART" id="SM00980">
    <property type="entry name" value="THAP"/>
    <property type="match status" value="1"/>
</dbReference>
<dbReference type="AlphaFoldDB" id="A0AAV6T607"/>
<dbReference type="FunFam" id="3.30.160.60:FF:001480">
    <property type="entry name" value="Si:cabz01071911.3"/>
    <property type="match status" value="1"/>
</dbReference>
<feature type="domain" description="C2H2-type" evidence="14">
    <location>
        <begin position="387"/>
        <end position="414"/>
    </location>
</feature>
<keyword evidence="9" id="KW-0804">Transcription</keyword>
<dbReference type="EMBL" id="JAGKHQ010000001">
    <property type="protein sequence ID" value="KAG7524601.1"/>
    <property type="molecule type" value="Genomic_DNA"/>
</dbReference>
<keyword evidence="17" id="KW-1185">Reference proteome</keyword>
<dbReference type="Proteomes" id="UP000693946">
    <property type="component" value="Linkage Group LG1"/>
</dbReference>
<keyword evidence="5 11" id="KW-0863">Zinc-finger</keyword>
<dbReference type="FunFam" id="3.30.160.60:FF:000710">
    <property type="entry name" value="Zinc finger protein 768"/>
    <property type="match status" value="1"/>
</dbReference>
<dbReference type="PROSITE" id="PS00028">
    <property type="entry name" value="ZINC_FINGER_C2H2_1"/>
    <property type="match status" value="6"/>
</dbReference>
<keyword evidence="6" id="KW-0862">Zinc</keyword>
<feature type="domain" description="THAP-type" evidence="15">
    <location>
        <begin position="1"/>
        <end position="81"/>
    </location>
</feature>
<evidence type="ECO:0000256" key="8">
    <source>
        <dbReference type="ARBA" id="ARBA00023125"/>
    </source>
</evidence>
<evidence type="ECO:0000256" key="3">
    <source>
        <dbReference type="ARBA" id="ARBA00022723"/>
    </source>
</evidence>
<dbReference type="PROSITE" id="PS50157">
    <property type="entry name" value="ZINC_FINGER_C2H2_2"/>
    <property type="match status" value="6"/>
</dbReference>
<dbReference type="GO" id="GO:0005634">
    <property type="term" value="C:nucleus"/>
    <property type="evidence" value="ECO:0007669"/>
    <property type="project" value="UniProtKB-SubCell"/>
</dbReference>
<feature type="domain" description="C2H2-type" evidence="14">
    <location>
        <begin position="330"/>
        <end position="357"/>
    </location>
</feature>
<feature type="domain" description="C2H2-type" evidence="14">
    <location>
        <begin position="415"/>
        <end position="442"/>
    </location>
</feature>